<dbReference type="EMBL" id="JAPEUV010000046">
    <property type="protein sequence ID" value="KAJ4336697.1"/>
    <property type="molecule type" value="Genomic_DNA"/>
</dbReference>
<comment type="caution">
    <text evidence="1">The sequence shown here is derived from an EMBL/GenBank/DDBJ whole genome shotgun (WGS) entry which is preliminary data.</text>
</comment>
<keyword evidence="2" id="KW-1185">Reference proteome</keyword>
<dbReference type="OrthoDB" id="5314997at2759"/>
<sequence length="269" mass="30528">MYSTSHPAFQFQHHRLRYQSLSQITNAPFKYGYEHNMDAQHDMKADSSMEEILSKSPQSPTVTPAPQVFRFLDLPPELRLIVYEHLPLTTTTHVCKIDLTAELECGCYYDYFFLTTIKLQYALLATSKLILAEARSYLDTAVAKTQPELIHHTGLKDSTDHEHSGFLACILFEAGKSGDSQYRLLKSFAEVMIFTERDLANVLDFCTFAKQHHEATGCNLNLEVHWPGVDRQIVVSLCEYISGDYGITVGWLGKLPTALELRLTDAMEL</sequence>
<evidence type="ECO:0008006" key="3">
    <source>
        <dbReference type="Google" id="ProtNLM"/>
    </source>
</evidence>
<accession>A0A9W8WYZ8</accession>
<name>A0A9W8WYZ8_9PLEO</name>
<reference evidence="1" key="1">
    <citation type="submission" date="2022-10" db="EMBL/GenBank/DDBJ databases">
        <title>Tapping the CABI collections for fungal endophytes: first genome assemblies for Collariella, Neodidymelliopsis, Ascochyta clinopodiicola, Didymella pomorum, Didymosphaeria variabile, Neocosmospora piperis and Neocucurbitaria cava.</title>
        <authorList>
            <person name="Hill R."/>
        </authorList>
    </citation>
    <scope>NUCLEOTIDE SEQUENCE</scope>
    <source>
        <strain evidence="1">IMI 360193</strain>
    </source>
</reference>
<evidence type="ECO:0000313" key="1">
    <source>
        <dbReference type="EMBL" id="KAJ4336697.1"/>
    </source>
</evidence>
<dbReference type="Proteomes" id="UP001140562">
    <property type="component" value="Unassembled WGS sequence"/>
</dbReference>
<proteinExistence type="predicted"/>
<organism evidence="1 2">
    <name type="scientific">Didymella glomerata</name>
    <dbReference type="NCBI Taxonomy" id="749621"/>
    <lineage>
        <taxon>Eukaryota</taxon>
        <taxon>Fungi</taxon>
        <taxon>Dikarya</taxon>
        <taxon>Ascomycota</taxon>
        <taxon>Pezizomycotina</taxon>
        <taxon>Dothideomycetes</taxon>
        <taxon>Pleosporomycetidae</taxon>
        <taxon>Pleosporales</taxon>
        <taxon>Pleosporineae</taxon>
        <taxon>Didymellaceae</taxon>
        <taxon>Didymella</taxon>
    </lineage>
</organism>
<evidence type="ECO:0000313" key="2">
    <source>
        <dbReference type="Proteomes" id="UP001140562"/>
    </source>
</evidence>
<dbReference type="AlphaFoldDB" id="A0A9W8WYZ8"/>
<protein>
    <recommendedName>
        <fullName evidence="3">F-box domain-containing protein</fullName>
    </recommendedName>
</protein>
<gene>
    <name evidence="1" type="ORF">N0V87_005260</name>
</gene>